<protein>
    <recommendedName>
        <fullName evidence="3 6">D-aminoacyl-tRNA deacylase</fullName>
        <ecNumber evidence="2 6">3.1.1.96</ecNumber>
    </recommendedName>
</protein>
<keyword evidence="6" id="KW-0963">Cytoplasm</keyword>
<dbReference type="Gene3D" id="3.40.630.30">
    <property type="match status" value="1"/>
</dbReference>
<evidence type="ECO:0000256" key="4">
    <source>
        <dbReference type="ARBA" id="ARBA00047676"/>
    </source>
</evidence>
<dbReference type="GO" id="GO:0005737">
    <property type="term" value="C:cytoplasm"/>
    <property type="evidence" value="ECO:0007669"/>
    <property type="project" value="UniProtKB-SubCell"/>
</dbReference>
<dbReference type="InterPro" id="IPR000182">
    <property type="entry name" value="GNAT_dom"/>
</dbReference>
<dbReference type="InterPro" id="IPR023509">
    <property type="entry name" value="DTD-like_sf"/>
</dbReference>
<dbReference type="GO" id="GO:0016747">
    <property type="term" value="F:acyltransferase activity, transferring groups other than amino-acyl groups"/>
    <property type="evidence" value="ECO:0007669"/>
    <property type="project" value="InterPro"/>
</dbReference>
<dbReference type="NCBIfam" id="TIGR00256">
    <property type="entry name" value="D-aminoacyl-tRNA deacylase"/>
    <property type="match status" value="1"/>
</dbReference>
<dbReference type="GO" id="GO:0051500">
    <property type="term" value="F:D-tyrosyl-tRNA(Tyr) deacylase activity"/>
    <property type="evidence" value="ECO:0007669"/>
    <property type="project" value="TreeGrafter"/>
</dbReference>
<dbReference type="Pfam" id="PF02580">
    <property type="entry name" value="Tyr_Deacylase"/>
    <property type="match status" value="1"/>
</dbReference>
<dbReference type="InterPro" id="IPR029069">
    <property type="entry name" value="HotDog_dom_sf"/>
</dbReference>
<dbReference type="Gene3D" id="3.50.80.10">
    <property type="entry name" value="D-tyrosyl-tRNA(Tyr) deacylase"/>
    <property type="match status" value="1"/>
</dbReference>
<comment type="catalytic activity">
    <reaction evidence="4">
        <text>glycyl-tRNA(Ala) + H2O = tRNA(Ala) + glycine + H(+)</text>
        <dbReference type="Rhea" id="RHEA:53744"/>
        <dbReference type="Rhea" id="RHEA-COMP:9657"/>
        <dbReference type="Rhea" id="RHEA-COMP:13640"/>
        <dbReference type="ChEBI" id="CHEBI:15377"/>
        <dbReference type="ChEBI" id="CHEBI:15378"/>
        <dbReference type="ChEBI" id="CHEBI:57305"/>
        <dbReference type="ChEBI" id="CHEBI:78442"/>
        <dbReference type="ChEBI" id="CHEBI:78522"/>
        <dbReference type="EC" id="3.1.1.96"/>
    </reaction>
</comment>
<comment type="similarity">
    <text evidence="1 6">Belongs to the DTD family.</text>
</comment>
<dbReference type="EC" id="3.1.1.96" evidence="2 6"/>
<reference evidence="8 9" key="1">
    <citation type="submission" date="2012-10" db="EMBL/GenBank/DDBJ databases">
        <title>Genome sequencing and analysis of entomopathogenic fungi Beauveria bassiana D1-5.</title>
        <authorList>
            <person name="Li Q."/>
            <person name="Wang L."/>
            <person name="Zhang Z."/>
            <person name="Wang Q."/>
            <person name="Ren J."/>
            <person name="Wang M."/>
            <person name="Xu W."/>
            <person name="Wang J."/>
            <person name="Lu Y."/>
            <person name="Du Q."/>
            <person name="Sun Z."/>
        </authorList>
    </citation>
    <scope>NUCLEOTIDE SEQUENCE [LARGE SCALE GENOMIC DNA]</scope>
    <source>
        <strain evidence="8 9">D1-5</strain>
    </source>
</reference>
<dbReference type="InterPro" id="IPR016181">
    <property type="entry name" value="Acyl_CoA_acyltransferase"/>
</dbReference>
<evidence type="ECO:0000256" key="5">
    <source>
        <dbReference type="ARBA" id="ARBA00048018"/>
    </source>
</evidence>
<dbReference type="Proteomes" id="UP000030106">
    <property type="component" value="Unassembled WGS sequence"/>
</dbReference>
<dbReference type="SUPFAM" id="SSF69500">
    <property type="entry name" value="DTD-like"/>
    <property type="match status" value="1"/>
</dbReference>
<dbReference type="SUPFAM" id="SSF54637">
    <property type="entry name" value="Thioesterase/thiol ester dehydrase-isomerase"/>
    <property type="match status" value="1"/>
</dbReference>
<keyword evidence="6" id="KW-0378">Hydrolase</keyword>
<dbReference type="Pfam" id="PF13673">
    <property type="entry name" value="Acetyltransf_10"/>
    <property type="match status" value="1"/>
</dbReference>
<dbReference type="PANTHER" id="PTHR10472">
    <property type="entry name" value="D-TYROSYL-TRNA TYR DEACYLASE"/>
    <property type="match status" value="1"/>
</dbReference>
<dbReference type="NCBIfam" id="TIGR02447">
    <property type="entry name" value="yiiD_Cterm"/>
    <property type="match status" value="1"/>
</dbReference>
<sequence>MNLNVQQAGGSLLVVSQFTLAADTERGMRPSFSGGAAPQQAEALYEYFVERCKQQGIDAPTGRFAADMQVSLINDGPVTFWLQFRWEMLRKPLHQPKGSERDAWDAMAHHQMVVDEEGNTVAVGRLYINADNEAAIRFMAVHPSVQDKGLGTLVAMALESVARQEGVKRVTCSAREDAVPFFAKLGFVNQGEITTPQTTPVRHFLMIKPVATLDDILHRGDWCGQLQQAWYEHIPLSEKMGVRIQQYTGQKFITTMPETGNQNPHHTLFAGSLFSLATLTGWGLIWLMLRERHLGGTIILADAHIRYSKPITGKPGATADLGSLSGDLDRLARGRKARVALEVELYGNETLGAVFEGVYLVLPAKPFGPLEEGGNEEE</sequence>
<dbReference type="InterPro" id="IPR003732">
    <property type="entry name" value="Daa-tRNA_deacyls_DTD"/>
</dbReference>
<dbReference type="Pfam" id="PF09500">
    <property type="entry name" value="YiiD_C"/>
    <property type="match status" value="1"/>
</dbReference>
<evidence type="ECO:0000313" key="8">
    <source>
        <dbReference type="EMBL" id="KGQ11033.1"/>
    </source>
</evidence>
<evidence type="ECO:0000313" key="9">
    <source>
        <dbReference type="Proteomes" id="UP000030106"/>
    </source>
</evidence>
<gene>
    <name evidence="8" type="ORF">BBAD15_g3617</name>
</gene>
<name>A0A0A2VTS3_BEABA</name>
<dbReference type="PROSITE" id="PS51186">
    <property type="entry name" value="GNAT"/>
    <property type="match status" value="1"/>
</dbReference>
<evidence type="ECO:0000259" key="7">
    <source>
        <dbReference type="PROSITE" id="PS51186"/>
    </source>
</evidence>
<keyword evidence="6" id="KW-0820">tRNA-binding</keyword>
<dbReference type="Gene3D" id="3.10.129.10">
    <property type="entry name" value="Hotdog Thioesterase"/>
    <property type="match status" value="1"/>
</dbReference>
<feature type="domain" description="N-acetyltransferase" evidence="7">
    <location>
        <begin position="68"/>
        <end position="211"/>
    </location>
</feature>
<dbReference type="GO" id="GO:0106026">
    <property type="term" value="F:Gly-tRNA(Ala) deacylase activity"/>
    <property type="evidence" value="ECO:0007669"/>
    <property type="project" value="RHEA"/>
</dbReference>
<comment type="catalytic activity">
    <reaction evidence="5">
        <text>a D-aminoacyl-tRNA + H2O = a tRNA + a D-alpha-amino acid + H(+)</text>
        <dbReference type="Rhea" id="RHEA:13953"/>
        <dbReference type="Rhea" id="RHEA-COMP:10123"/>
        <dbReference type="Rhea" id="RHEA-COMP:10124"/>
        <dbReference type="ChEBI" id="CHEBI:15377"/>
        <dbReference type="ChEBI" id="CHEBI:15378"/>
        <dbReference type="ChEBI" id="CHEBI:59871"/>
        <dbReference type="ChEBI" id="CHEBI:78442"/>
        <dbReference type="ChEBI" id="CHEBI:79333"/>
        <dbReference type="EC" id="3.1.1.96"/>
    </reaction>
</comment>
<dbReference type="PANTHER" id="PTHR10472:SF5">
    <property type="entry name" value="D-AMINOACYL-TRNA DEACYLASE 1"/>
    <property type="match status" value="1"/>
</dbReference>
<comment type="subcellular location">
    <subcellularLocation>
        <location evidence="6">Cytoplasm</location>
    </subcellularLocation>
</comment>
<comment type="caution">
    <text evidence="8">The sequence shown here is derived from an EMBL/GenBank/DDBJ whole genome shotgun (WGS) entry which is preliminary data.</text>
</comment>
<dbReference type="EMBL" id="ANFO01000251">
    <property type="protein sequence ID" value="KGQ11033.1"/>
    <property type="molecule type" value="Genomic_DNA"/>
</dbReference>
<proteinExistence type="inferred from homology"/>
<dbReference type="CDD" id="cd04301">
    <property type="entry name" value="NAT_SF"/>
    <property type="match status" value="1"/>
</dbReference>
<dbReference type="SUPFAM" id="SSF55729">
    <property type="entry name" value="Acyl-CoA N-acyltransferases (Nat)"/>
    <property type="match status" value="1"/>
</dbReference>
<dbReference type="InterPro" id="IPR012660">
    <property type="entry name" value="YiiD_C"/>
</dbReference>
<evidence type="ECO:0000256" key="1">
    <source>
        <dbReference type="ARBA" id="ARBA00009673"/>
    </source>
</evidence>
<keyword evidence="6" id="KW-0694">RNA-binding</keyword>
<evidence type="ECO:0000256" key="2">
    <source>
        <dbReference type="ARBA" id="ARBA00013056"/>
    </source>
</evidence>
<dbReference type="AlphaFoldDB" id="A0A0A2VTS3"/>
<organism evidence="8 9">
    <name type="scientific">Beauveria bassiana D1-5</name>
    <dbReference type="NCBI Taxonomy" id="1245745"/>
    <lineage>
        <taxon>Eukaryota</taxon>
        <taxon>Fungi</taxon>
        <taxon>Dikarya</taxon>
        <taxon>Ascomycota</taxon>
        <taxon>Pezizomycotina</taxon>
        <taxon>Sordariomycetes</taxon>
        <taxon>Hypocreomycetidae</taxon>
        <taxon>Hypocreales</taxon>
        <taxon>Cordycipitaceae</taxon>
        <taxon>Beauveria</taxon>
    </lineage>
</organism>
<dbReference type="STRING" id="1245745.A0A0A2VTS3"/>
<dbReference type="GO" id="GO:0000049">
    <property type="term" value="F:tRNA binding"/>
    <property type="evidence" value="ECO:0007669"/>
    <property type="project" value="UniProtKB-KW"/>
</dbReference>
<evidence type="ECO:0000256" key="3">
    <source>
        <dbReference type="ARBA" id="ARBA00020007"/>
    </source>
</evidence>
<dbReference type="UniPathway" id="UPA00113">
    <property type="reaction ID" value="UER00529"/>
</dbReference>
<accession>A0A0A2VTS3</accession>
<dbReference type="GO" id="GO:0006048">
    <property type="term" value="P:UDP-N-acetylglucosamine biosynthetic process"/>
    <property type="evidence" value="ECO:0007669"/>
    <property type="project" value="UniProtKB-UniPathway"/>
</dbReference>
<evidence type="ECO:0000256" key="6">
    <source>
        <dbReference type="RuleBase" id="RU003470"/>
    </source>
</evidence>
<dbReference type="HOGENOM" id="CLU_063776_0_0_1"/>